<evidence type="ECO:0000313" key="2">
    <source>
        <dbReference type="EMBL" id="MFC5344088.1"/>
    </source>
</evidence>
<evidence type="ECO:0000313" key="3">
    <source>
        <dbReference type="Proteomes" id="UP001596152"/>
    </source>
</evidence>
<feature type="transmembrane region" description="Helical" evidence="1">
    <location>
        <begin position="21"/>
        <end position="45"/>
    </location>
</feature>
<keyword evidence="1" id="KW-1133">Transmembrane helix</keyword>
<keyword evidence="3" id="KW-1185">Reference proteome</keyword>
<comment type="caution">
    <text evidence="2">The sequence shown here is derived from an EMBL/GenBank/DDBJ whole genome shotgun (WGS) entry which is preliminary data.</text>
</comment>
<name>A0ABW0FSK1_9CAUL</name>
<dbReference type="RefSeq" id="WP_374037367.1">
    <property type="nucleotide sequence ID" value="NZ_CP169082.1"/>
</dbReference>
<accession>A0ABW0FSK1</accession>
<sequence>MPRFRDRIVDRSGRRRLTRSEKIGIGSVATLVGVAAIGVIAGVLLDRLLVFDDALDAGGEWDEGGGVSTRWQ</sequence>
<evidence type="ECO:0000256" key="1">
    <source>
        <dbReference type="SAM" id="Phobius"/>
    </source>
</evidence>
<keyword evidence="1" id="KW-0472">Membrane</keyword>
<organism evidence="2 3">
    <name type="scientific">Brevundimonas staleyi</name>
    <dbReference type="NCBI Taxonomy" id="74326"/>
    <lineage>
        <taxon>Bacteria</taxon>
        <taxon>Pseudomonadati</taxon>
        <taxon>Pseudomonadota</taxon>
        <taxon>Alphaproteobacteria</taxon>
        <taxon>Caulobacterales</taxon>
        <taxon>Caulobacteraceae</taxon>
        <taxon>Brevundimonas</taxon>
    </lineage>
</organism>
<keyword evidence="1" id="KW-0812">Transmembrane</keyword>
<protein>
    <submittedName>
        <fullName evidence="2">Uncharacterized protein</fullName>
    </submittedName>
</protein>
<proteinExistence type="predicted"/>
<gene>
    <name evidence="2" type="ORF">ACFPIE_09200</name>
</gene>
<dbReference type="EMBL" id="JBHSLF010000018">
    <property type="protein sequence ID" value="MFC5344088.1"/>
    <property type="molecule type" value="Genomic_DNA"/>
</dbReference>
<dbReference type="Proteomes" id="UP001596152">
    <property type="component" value="Unassembled WGS sequence"/>
</dbReference>
<reference evidence="3" key="1">
    <citation type="journal article" date="2019" name="Int. J. Syst. Evol. Microbiol.">
        <title>The Global Catalogue of Microorganisms (GCM) 10K type strain sequencing project: providing services to taxonomists for standard genome sequencing and annotation.</title>
        <authorList>
            <consortium name="The Broad Institute Genomics Platform"/>
            <consortium name="The Broad Institute Genome Sequencing Center for Infectious Disease"/>
            <person name="Wu L."/>
            <person name="Ma J."/>
        </authorList>
    </citation>
    <scope>NUCLEOTIDE SEQUENCE [LARGE SCALE GENOMIC DNA]</scope>
    <source>
        <strain evidence="3">JCM 12125</strain>
    </source>
</reference>